<feature type="region of interest" description="Disordered" evidence="1">
    <location>
        <begin position="66"/>
        <end position="101"/>
    </location>
</feature>
<reference evidence="2 3" key="1">
    <citation type="journal article" date="2014" name="Curr. Biol.">
        <title>The genome of the clonal raider ant Cerapachys biroi.</title>
        <authorList>
            <person name="Oxley P.R."/>
            <person name="Ji L."/>
            <person name="Fetter-Pruneda I."/>
            <person name="McKenzie S.K."/>
            <person name="Li C."/>
            <person name="Hu H."/>
            <person name="Zhang G."/>
            <person name="Kronauer D.J."/>
        </authorList>
    </citation>
    <scope>NUCLEOTIDE SEQUENCE [LARGE SCALE GENOMIC DNA]</scope>
</reference>
<feature type="compositionally biased region" description="Polar residues" evidence="1">
    <location>
        <begin position="73"/>
        <end position="85"/>
    </location>
</feature>
<evidence type="ECO:0000313" key="3">
    <source>
        <dbReference type="Proteomes" id="UP000053097"/>
    </source>
</evidence>
<dbReference type="AlphaFoldDB" id="A0A026X0T1"/>
<evidence type="ECO:0000256" key="1">
    <source>
        <dbReference type="SAM" id="MobiDB-lite"/>
    </source>
</evidence>
<gene>
    <name evidence="2" type="ORF">X777_04726</name>
</gene>
<dbReference type="EMBL" id="KK107039">
    <property type="protein sequence ID" value="EZA61915.1"/>
    <property type="molecule type" value="Genomic_DNA"/>
</dbReference>
<accession>A0A026X0T1</accession>
<sequence length="101" mass="10623">MTLKRHVYISISCSITYVLHDNSITRKSGSMTAAPRPCRLRPLASGKTPQNLLTAADSGVSALTWSKPGGYSPPTNKTVASSSAPTIREKSDGRSSSTAEG</sequence>
<keyword evidence="3" id="KW-1185">Reference proteome</keyword>
<organism evidence="2 3">
    <name type="scientific">Ooceraea biroi</name>
    <name type="common">Clonal raider ant</name>
    <name type="synonym">Cerapachys biroi</name>
    <dbReference type="NCBI Taxonomy" id="2015173"/>
    <lineage>
        <taxon>Eukaryota</taxon>
        <taxon>Metazoa</taxon>
        <taxon>Ecdysozoa</taxon>
        <taxon>Arthropoda</taxon>
        <taxon>Hexapoda</taxon>
        <taxon>Insecta</taxon>
        <taxon>Pterygota</taxon>
        <taxon>Neoptera</taxon>
        <taxon>Endopterygota</taxon>
        <taxon>Hymenoptera</taxon>
        <taxon>Apocrita</taxon>
        <taxon>Aculeata</taxon>
        <taxon>Formicoidea</taxon>
        <taxon>Formicidae</taxon>
        <taxon>Dorylinae</taxon>
        <taxon>Ooceraea</taxon>
    </lineage>
</organism>
<proteinExistence type="predicted"/>
<dbReference type="Proteomes" id="UP000053097">
    <property type="component" value="Unassembled WGS sequence"/>
</dbReference>
<evidence type="ECO:0000313" key="2">
    <source>
        <dbReference type="EMBL" id="EZA61915.1"/>
    </source>
</evidence>
<protein>
    <submittedName>
        <fullName evidence="2">Uncharacterized protein</fullName>
    </submittedName>
</protein>
<name>A0A026X0T1_OOCBI</name>